<accession>A0ABY8VPA4</accession>
<evidence type="ECO:0000313" key="2">
    <source>
        <dbReference type="Proteomes" id="UP001238805"/>
    </source>
</evidence>
<dbReference type="EMBL" id="CP126970">
    <property type="protein sequence ID" value="WIM71469.1"/>
    <property type="molecule type" value="Genomic_DNA"/>
</dbReference>
<proteinExistence type="predicted"/>
<dbReference type="Proteomes" id="UP001238805">
    <property type="component" value="Chromosome"/>
</dbReference>
<reference evidence="1 2" key="1">
    <citation type="submission" date="2023-05" db="EMBL/GenBank/DDBJ databases">
        <title>Corynebacterium suedekumii sp. nov. and Corynebacterium breve sp. nov. isolated from raw cow's milk.</title>
        <authorList>
            <person name="Baer M.K."/>
            <person name="Mehl L."/>
            <person name="Hellmuth R."/>
            <person name="Marke G."/>
            <person name="Lipski A."/>
        </authorList>
    </citation>
    <scope>NUCLEOTIDE SEQUENCE [LARGE SCALE GENOMIC DNA]</scope>
    <source>
        <strain evidence="1 2">LM112</strain>
    </source>
</reference>
<name>A0ABY8VPA4_9CORY</name>
<protein>
    <submittedName>
        <fullName evidence="1">Uncharacterized protein</fullName>
    </submittedName>
</protein>
<organism evidence="1 2">
    <name type="scientific">Corynebacterium suedekumii</name>
    <dbReference type="NCBI Taxonomy" id="3049801"/>
    <lineage>
        <taxon>Bacteria</taxon>
        <taxon>Bacillati</taxon>
        <taxon>Actinomycetota</taxon>
        <taxon>Actinomycetes</taxon>
        <taxon>Mycobacteriales</taxon>
        <taxon>Corynebacteriaceae</taxon>
        <taxon>Corynebacterium</taxon>
    </lineage>
</organism>
<sequence>MADLVQLLRRRVRAEVVLVVALPDDPRALVGVLRVLVDRREQILHRLHHGGPQIHLQRRLPEQTQV</sequence>
<keyword evidence="2" id="KW-1185">Reference proteome</keyword>
<gene>
    <name evidence="1" type="ORF">QP029_06770</name>
</gene>
<evidence type="ECO:0000313" key="1">
    <source>
        <dbReference type="EMBL" id="WIM71469.1"/>
    </source>
</evidence>